<dbReference type="EMBL" id="CP017641">
    <property type="protein sequence ID" value="APZ96507.1"/>
    <property type="molecule type" value="Genomic_DNA"/>
</dbReference>
<dbReference type="RefSeq" id="WP_077027522.1">
    <property type="nucleotide sequence ID" value="NZ_CP017641.1"/>
</dbReference>
<evidence type="ECO:0000256" key="1">
    <source>
        <dbReference type="SAM" id="Phobius"/>
    </source>
</evidence>
<dbReference type="PANTHER" id="PTHR40115">
    <property type="entry name" value="INNER MEMBRANE PROTEIN WITH PEPSY TM HELIX"/>
    <property type="match status" value="1"/>
</dbReference>
<reference evidence="2 3" key="1">
    <citation type="journal article" date="2016" name="Front. Microbiol.">
        <title>Fuerstia marisgermanicae gen. nov., sp. nov., an Unusual Member of the Phylum Planctomycetes from the German Wadden Sea.</title>
        <authorList>
            <person name="Kohn T."/>
            <person name="Heuer A."/>
            <person name="Jogler M."/>
            <person name="Vollmers J."/>
            <person name="Boedeker C."/>
            <person name="Bunk B."/>
            <person name="Rast P."/>
            <person name="Borchert D."/>
            <person name="Glockner I."/>
            <person name="Freese H.M."/>
            <person name="Klenk H.P."/>
            <person name="Overmann J."/>
            <person name="Kaster A.K."/>
            <person name="Rohde M."/>
            <person name="Wiegand S."/>
            <person name="Jogler C."/>
        </authorList>
    </citation>
    <scope>NUCLEOTIDE SEQUENCE [LARGE SCALE GENOMIC DNA]</scope>
    <source>
        <strain evidence="2 3">NH11</strain>
    </source>
</reference>
<gene>
    <name evidence="2" type="ORF">Fuma_06176</name>
</gene>
<dbReference type="AlphaFoldDB" id="A0A1P8WR19"/>
<dbReference type="KEGG" id="fmr:Fuma_06176"/>
<keyword evidence="3" id="KW-1185">Reference proteome</keyword>
<dbReference type="Proteomes" id="UP000187735">
    <property type="component" value="Chromosome"/>
</dbReference>
<evidence type="ECO:0000313" key="3">
    <source>
        <dbReference type="Proteomes" id="UP000187735"/>
    </source>
</evidence>
<name>A0A1P8WR19_9PLAN</name>
<dbReference type="PANTHER" id="PTHR40115:SF1">
    <property type="entry name" value="INNER MEMBRANE PROTEIN WITH PEPSY TM HELIX"/>
    <property type="match status" value="1"/>
</dbReference>
<proteinExistence type="predicted"/>
<feature type="transmembrane region" description="Helical" evidence="1">
    <location>
        <begin position="199"/>
        <end position="217"/>
    </location>
</feature>
<dbReference type="OrthoDB" id="27171at2"/>
<dbReference type="InterPro" id="IPR032307">
    <property type="entry name" value="PepSY_TM-like_2"/>
</dbReference>
<sequence length="219" mass="24376">MTPKETVVRRKRSLYASSAAAFRWIHIYLSMLGFATLMFFAFTGITLNHPTWFGASEQSVRDLNGEFPAELLASRSSTDGKPAQEERPAVNELQIAEWLRAEHQLKGAVKEFSADEFEIMVVFKGPGYAADIFIDREEGSYSLMESTSGIMAVMNDLHKGRDSGLQWSWVIDISAIVTMLLSASGFALMFYIRRRRVTGIATAVAGTILLVAAWAIWVP</sequence>
<keyword evidence="1" id="KW-1133">Transmembrane helix</keyword>
<protein>
    <submittedName>
        <fullName evidence="2">Putative iron-regulated membrane protein</fullName>
    </submittedName>
</protein>
<evidence type="ECO:0000313" key="2">
    <source>
        <dbReference type="EMBL" id="APZ96507.1"/>
    </source>
</evidence>
<organism evidence="2 3">
    <name type="scientific">Fuerstiella marisgermanici</name>
    <dbReference type="NCBI Taxonomy" id="1891926"/>
    <lineage>
        <taxon>Bacteria</taxon>
        <taxon>Pseudomonadati</taxon>
        <taxon>Planctomycetota</taxon>
        <taxon>Planctomycetia</taxon>
        <taxon>Planctomycetales</taxon>
        <taxon>Planctomycetaceae</taxon>
        <taxon>Fuerstiella</taxon>
    </lineage>
</organism>
<dbReference type="Pfam" id="PF16357">
    <property type="entry name" value="PepSY_TM_like_2"/>
    <property type="match status" value="1"/>
</dbReference>
<feature type="transmembrane region" description="Helical" evidence="1">
    <location>
        <begin position="167"/>
        <end position="192"/>
    </location>
</feature>
<accession>A0A1P8WR19</accession>
<keyword evidence="1" id="KW-0472">Membrane</keyword>
<keyword evidence="1" id="KW-0812">Transmembrane</keyword>
<feature type="transmembrane region" description="Helical" evidence="1">
    <location>
        <begin position="21"/>
        <end position="42"/>
    </location>
</feature>
<dbReference type="STRING" id="1891926.Fuma_06176"/>